<evidence type="ECO:0000313" key="3">
    <source>
        <dbReference type="Proteomes" id="UP001363151"/>
    </source>
</evidence>
<feature type="signal peptide" evidence="1">
    <location>
        <begin position="1"/>
        <end position="33"/>
    </location>
</feature>
<name>A0ABR1FJF9_AURAN</name>
<proteinExistence type="predicted"/>
<gene>
    <name evidence="2" type="ORF">SO694_00031016</name>
</gene>
<dbReference type="InterPro" id="IPR029455">
    <property type="entry name" value="GHL15"/>
</dbReference>
<protein>
    <submittedName>
        <fullName evidence="2">Uncharacterized protein</fullName>
    </submittedName>
</protein>
<feature type="chain" id="PRO_5046144411" evidence="1">
    <location>
        <begin position="34"/>
        <end position="538"/>
    </location>
</feature>
<reference evidence="2 3" key="1">
    <citation type="submission" date="2024-03" db="EMBL/GenBank/DDBJ databases">
        <title>Aureococcus anophagefferens CCMP1851 and Kratosvirus quantuckense: Draft genome of a second virus-susceptible host strain in the model system.</title>
        <authorList>
            <person name="Chase E."/>
            <person name="Truchon A.R."/>
            <person name="Schepens W."/>
            <person name="Wilhelm S.W."/>
        </authorList>
    </citation>
    <scope>NUCLEOTIDE SEQUENCE [LARGE SCALE GENOMIC DNA]</scope>
    <source>
        <strain evidence="2 3">CCMP1851</strain>
    </source>
</reference>
<comment type="caution">
    <text evidence="2">The sequence shown here is derived from an EMBL/GenBank/DDBJ whole genome shotgun (WGS) entry which is preliminary data.</text>
</comment>
<accession>A0ABR1FJF9</accession>
<organism evidence="2 3">
    <name type="scientific">Aureococcus anophagefferens</name>
    <name type="common">Harmful bloom alga</name>
    <dbReference type="NCBI Taxonomy" id="44056"/>
    <lineage>
        <taxon>Eukaryota</taxon>
        <taxon>Sar</taxon>
        <taxon>Stramenopiles</taxon>
        <taxon>Ochrophyta</taxon>
        <taxon>Pelagophyceae</taxon>
        <taxon>Pelagomonadales</taxon>
        <taxon>Pelagomonadaceae</taxon>
        <taxon>Aureococcus</taxon>
    </lineage>
</organism>
<dbReference type="EMBL" id="JBBJCI010000371">
    <property type="protein sequence ID" value="KAK7232016.1"/>
    <property type="molecule type" value="Genomic_DNA"/>
</dbReference>
<dbReference type="Pfam" id="PF14885">
    <property type="entry name" value="GHL15"/>
    <property type="match status" value="1"/>
</dbReference>
<evidence type="ECO:0000313" key="2">
    <source>
        <dbReference type="EMBL" id="KAK7232016.1"/>
    </source>
</evidence>
<dbReference type="Proteomes" id="UP001363151">
    <property type="component" value="Unassembled WGS sequence"/>
</dbReference>
<keyword evidence="3" id="KW-1185">Reference proteome</keyword>
<sequence>MFAAFGAQTGLLRAAMYALFAALAVAQARSAQALSDGAPRTPKLPAWTWDHVSTYMHCANRTGALWSAGAVENMSKSAFVVFEKNHGLFDHPKYTGAEEKISEACGQVPCLMYTESDLARTYYDLGVTLDGLPGAELACADNVTLANSSWSEKANPLNASEAPRGEFRVYDFTNPDTRDRWVARVADLVGSGAIDGAFIDGNRGGWSSSATACASGAARAAWALGLNASTRALRAAVGDATLISNYPTSEALRYATGGMIERFTPNQDIDELQGLAKGGSLVAVHAQYATEPHLSKHLAAFLVGMGERSYFGAGVGWDGDGANACDTWLRRWDEFEKPLGKPTADAAVVAGAPPKAKWTRSFGSGTHVLLDTTPERDYDTVSCIWWSDGTVTSGDPFGCNGTAALAGTPLADVHAAWLAAHGEAVAATPFAPRTLRMTLYRADAEESSAPEGCGVDEKVYDLPALGTCYSPPVLFPGDGQWGAFDVRDAMDGAKLRRAFFNTTDGTCGAETDHFEVPLDACVGPFGPPRPWGRFAFVA</sequence>
<evidence type="ECO:0000256" key="1">
    <source>
        <dbReference type="SAM" id="SignalP"/>
    </source>
</evidence>
<keyword evidence="1" id="KW-0732">Signal</keyword>